<dbReference type="PANTHER" id="PTHR23024">
    <property type="entry name" value="ARYLACETAMIDE DEACETYLASE"/>
    <property type="match status" value="1"/>
</dbReference>
<evidence type="ECO:0000313" key="3">
    <source>
        <dbReference type="EMBL" id="KAJ4978812.1"/>
    </source>
</evidence>
<dbReference type="InterPro" id="IPR029058">
    <property type="entry name" value="AB_hydrolase_fold"/>
</dbReference>
<reference evidence="3" key="1">
    <citation type="journal article" date="2023" name="Plant J.">
        <title>The genome of the king protea, Protea cynaroides.</title>
        <authorList>
            <person name="Chang J."/>
            <person name="Duong T.A."/>
            <person name="Schoeman C."/>
            <person name="Ma X."/>
            <person name="Roodt D."/>
            <person name="Barker N."/>
            <person name="Li Z."/>
            <person name="Van de Peer Y."/>
            <person name="Mizrachi E."/>
        </authorList>
    </citation>
    <scope>NUCLEOTIDE SEQUENCE</scope>
    <source>
        <tissue evidence="3">Young leaves</tissue>
    </source>
</reference>
<dbReference type="PROSITE" id="PS01174">
    <property type="entry name" value="LIPASE_GDXG_SER"/>
    <property type="match status" value="1"/>
</dbReference>
<dbReference type="InterPro" id="IPR050466">
    <property type="entry name" value="Carboxylest/Gibb_receptor"/>
</dbReference>
<dbReference type="OrthoDB" id="408631at2759"/>
<dbReference type="InterPro" id="IPR033140">
    <property type="entry name" value="Lipase_GDXG_put_SER_AS"/>
</dbReference>
<gene>
    <name evidence="3" type="ORF">NE237_009592</name>
</gene>
<sequence length="334" mass="37243">MASMSAMESSKLRSEIDHDFLPYLRVYKDGRVERLVLTDFIPASVDPKTGVSSKDVVISPDSGVTARIFLPNLTHTNQRLPLLIYFHGGGFCVGSPFNSKYHHHLNSIVAESNVVAVSVDYRLAPEHHIPACYDDSWTALQWALSHSAAQKEEAEEPWLTNHVDFNQVFLAGDSAGANIAHNMAMRMGAELDVKLLGLALIHPYFWGSEPIGSETKAPHQYQKSLADQSWPYACPSNPDHDDPRINPMAANAPSLVELGCSRVLVLVAAEDVLKDRGWLYYEALGRSGWMGTVEIRETEEEEHCFHLDKPESIKASELVTWLATFLNRERPPIP</sequence>
<feature type="domain" description="Alpha/beta hydrolase fold-3" evidence="2">
    <location>
        <begin position="83"/>
        <end position="306"/>
    </location>
</feature>
<protein>
    <recommendedName>
        <fullName evidence="2">Alpha/beta hydrolase fold-3 domain-containing protein</fullName>
    </recommendedName>
</protein>
<comment type="caution">
    <text evidence="3">The sequence shown here is derived from an EMBL/GenBank/DDBJ whole genome shotgun (WGS) entry which is preliminary data.</text>
</comment>
<keyword evidence="4" id="KW-1185">Reference proteome</keyword>
<name>A0A9Q0KY16_9MAGN</name>
<accession>A0A9Q0KY16</accession>
<proteinExistence type="predicted"/>
<dbReference type="SUPFAM" id="SSF53474">
    <property type="entry name" value="alpha/beta-Hydrolases"/>
    <property type="match status" value="1"/>
</dbReference>
<dbReference type="Proteomes" id="UP001141806">
    <property type="component" value="Unassembled WGS sequence"/>
</dbReference>
<dbReference type="AlphaFoldDB" id="A0A9Q0KY16"/>
<dbReference type="InterPro" id="IPR013094">
    <property type="entry name" value="AB_hydrolase_3"/>
</dbReference>
<dbReference type="EMBL" id="JAMYWD010000002">
    <property type="protein sequence ID" value="KAJ4978812.1"/>
    <property type="molecule type" value="Genomic_DNA"/>
</dbReference>
<evidence type="ECO:0000259" key="2">
    <source>
        <dbReference type="Pfam" id="PF07859"/>
    </source>
</evidence>
<evidence type="ECO:0000313" key="4">
    <source>
        <dbReference type="Proteomes" id="UP001141806"/>
    </source>
</evidence>
<organism evidence="3 4">
    <name type="scientific">Protea cynaroides</name>
    <dbReference type="NCBI Taxonomy" id="273540"/>
    <lineage>
        <taxon>Eukaryota</taxon>
        <taxon>Viridiplantae</taxon>
        <taxon>Streptophyta</taxon>
        <taxon>Embryophyta</taxon>
        <taxon>Tracheophyta</taxon>
        <taxon>Spermatophyta</taxon>
        <taxon>Magnoliopsida</taxon>
        <taxon>Proteales</taxon>
        <taxon>Proteaceae</taxon>
        <taxon>Protea</taxon>
    </lineage>
</organism>
<dbReference type="PANTHER" id="PTHR23024:SF458">
    <property type="entry name" value="ALPHA_BETA HYDROLASE FOLD-3 DOMAIN-CONTAINING PROTEIN"/>
    <property type="match status" value="1"/>
</dbReference>
<dbReference type="Pfam" id="PF07859">
    <property type="entry name" value="Abhydrolase_3"/>
    <property type="match status" value="1"/>
</dbReference>
<dbReference type="GO" id="GO:0016787">
    <property type="term" value="F:hydrolase activity"/>
    <property type="evidence" value="ECO:0007669"/>
    <property type="project" value="InterPro"/>
</dbReference>
<evidence type="ECO:0000256" key="1">
    <source>
        <dbReference type="PROSITE-ProRule" id="PRU10038"/>
    </source>
</evidence>
<feature type="active site" evidence="1">
    <location>
        <position position="174"/>
    </location>
</feature>
<dbReference type="Gene3D" id="3.40.50.1820">
    <property type="entry name" value="alpha/beta hydrolase"/>
    <property type="match status" value="1"/>
</dbReference>